<name>A0A1E5W423_9POAL</name>
<proteinExistence type="predicted"/>
<evidence type="ECO:0000313" key="2">
    <source>
        <dbReference type="Proteomes" id="UP000095767"/>
    </source>
</evidence>
<dbReference type="Proteomes" id="UP000095767">
    <property type="component" value="Unassembled WGS sequence"/>
</dbReference>
<dbReference type="AlphaFoldDB" id="A0A1E5W423"/>
<keyword evidence="2" id="KW-1185">Reference proteome</keyword>
<protein>
    <submittedName>
        <fullName evidence="1">Uncharacterized protein</fullName>
    </submittedName>
</protein>
<accession>A0A1E5W423</accession>
<sequence length="124" mass="13909">LQPPRVREAPLWLVSELCVVLCLLLYSGSTTSRITSPPARSSQWRHSSSRTRSSFALASWPRCSPWPSAPSPGCSSWSPMWHARLPSLVLPVRVYAFQQAAGRAELNKRAQDRIASKITIFKNY</sequence>
<evidence type="ECO:0000313" key="1">
    <source>
        <dbReference type="EMBL" id="OEL32121.1"/>
    </source>
</evidence>
<comment type="caution">
    <text evidence="1">The sequence shown here is derived from an EMBL/GenBank/DDBJ whole genome shotgun (WGS) entry which is preliminary data.</text>
</comment>
<gene>
    <name evidence="1" type="ORF">BAE44_0006863</name>
</gene>
<dbReference type="EMBL" id="LWDX02022005">
    <property type="protein sequence ID" value="OEL32121.1"/>
    <property type="molecule type" value="Genomic_DNA"/>
</dbReference>
<feature type="non-terminal residue" evidence="1">
    <location>
        <position position="1"/>
    </location>
</feature>
<organism evidence="1 2">
    <name type="scientific">Dichanthelium oligosanthes</name>
    <dbReference type="NCBI Taxonomy" id="888268"/>
    <lineage>
        <taxon>Eukaryota</taxon>
        <taxon>Viridiplantae</taxon>
        <taxon>Streptophyta</taxon>
        <taxon>Embryophyta</taxon>
        <taxon>Tracheophyta</taxon>
        <taxon>Spermatophyta</taxon>
        <taxon>Magnoliopsida</taxon>
        <taxon>Liliopsida</taxon>
        <taxon>Poales</taxon>
        <taxon>Poaceae</taxon>
        <taxon>PACMAD clade</taxon>
        <taxon>Panicoideae</taxon>
        <taxon>Panicodae</taxon>
        <taxon>Paniceae</taxon>
        <taxon>Dichantheliinae</taxon>
        <taxon>Dichanthelium</taxon>
    </lineage>
</organism>
<reference evidence="1 2" key="1">
    <citation type="submission" date="2016-09" db="EMBL/GenBank/DDBJ databases">
        <title>The draft genome of Dichanthelium oligosanthes: A C3 panicoid grass species.</title>
        <authorList>
            <person name="Studer A.J."/>
            <person name="Schnable J.C."/>
            <person name="Brutnell T.P."/>
        </authorList>
    </citation>
    <scope>NUCLEOTIDE SEQUENCE [LARGE SCALE GENOMIC DNA]</scope>
    <source>
        <strain evidence="2">cv. Kellogg 1175</strain>
        <tissue evidence="1">Leaf</tissue>
    </source>
</reference>